<accession>A0A6B3SS78</accession>
<name>A0A6B3SS78_9BURK</name>
<comment type="caution">
    <text evidence="2">The sequence shown here is derived from an EMBL/GenBank/DDBJ whole genome shotgun (WGS) entry which is preliminary data.</text>
</comment>
<dbReference type="PROSITE" id="PS50801">
    <property type="entry name" value="STAS"/>
    <property type="match status" value="1"/>
</dbReference>
<dbReference type="AlphaFoldDB" id="A0A6B3SS78"/>
<dbReference type="Proteomes" id="UP000482155">
    <property type="component" value="Unassembled WGS sequence"/>
</dbReference>
<evidence type="ECO:0000313" key="2">
    <source>
        <dbReference type="EMBL" id="NEX61302.1"/>
    </source>
</evidence>
<dbReference type="InterPro" id="IPR002645">
    <property type="entry name" value="STAS_dom"/>
</dbReference>
<sequence length="104" mass="10697">MQFRPGLSLTFNNAKTVLEAGSRAVADGQTDIDLGELTAVDSAAVATLLAWKRLAAKAGRSLAFHHASPNLQSLIALYGVGDILGITASVPAAASAASDQRHRA</sequence>
<protein>
    <submittedName>
        <fullName evidence="2">STAS domain-containing protein</fullName>
    </submittedName>
</protein>
<dbReference type="InterPro" id="IPR058548">
    <property type="entry name" value="MlaB-like_STAS"/>
</dbReference>
<evidence type="ECO:0000313" key="3">
    <source>
        <dbReference type="Proteomes" id="UP000482155"/>
    </source>
</evidence>
<keyword evidence="3" id="KW-1185">Reference proteome</keyword>
<dbReference type="CDD" id="cd07043">
    <property type="entry name" value="STAS_anti-anti-sigma_factors"/>
    <property type="match status" value="1"/>
</dbReference>
<dbReference type="InterPro" id="IPR036513">
    <property type="entry name" value="STAS_dom_sf"/>
</dbReference>
<reference evidence="2 3" key="1">
    <citation type="submission" date="2020-02" db="EMBL/GenBank/DDBJ databases">
        <authorList>
            <person name="Kim M.K."/>
        </authorList>
    </citation>
    <scope>NUCLEOTIDE SEQUENCE [LARGE SCALE GENOMIC DNA]</scope>
    <source>
        <strain evidence="2 3">17J57-3</strain>
    </source>
</reference>
<organism evidence="2 3">
    <name type="scientific">Noviherbaspirillum galbum</name>
    <dbReference type="NCBI Taxonomy" id="2709383"/>
    <lineage>
        <taxon>Bacteria</taxon>
        <taxon>Pseudomonadati</taxon>
        <taxon>Pseudomonadota</taxon>
        <taxon>Betaproteobacteria</taxon>
        <taxon>Burkholderiales</taxon>
        <taxon>Oxalobacteraceae</taxon>
        <taxon>Noviherbaspirillum</taxon>
    </lineage>
</organism>
<dbReference type="Pfam" id="PF13466">
    <property type="entry name" value="STAS_2"/>
    <property type="match status" value="1"/>
</dbReference>
<proteinExistence type="predicted"/>
<dbReference type="RefSeq" id="WP_163962359.1">
    <property type="nucleotide sequence ID" value="NZ_JAAIVB010000035.1"/>
</dbReference>
<dbReference type="EMBL" id="JAAIVB010000035">
    <property type="protein sequence ID" value="NEX61302.1"/>
    <property type="molecule type" value="Genomic_DNA"/>
</dbReference>
<gene>
    <name evidence="2" type="ORF">G3574_09445</name>
</gene>
<dbReference type="Gene3D" id="3.30.750.24">
    <property type="entry name" value="STAS domain"/>
    <property type="match status" value="1"/>
</dbReference>
<dbReference type="SUPFAM" id="SSF52091">
    <property type="entry name" value="SpoIIaa-like"/>
    <property type="match status" value="1"/>
</dbReference>
<feature type="domain" description="STAS" evidence="1">
    <location>
        <begin position="1"/>
        <end position="97"/>
    </location>
</feature>
<evidence type="ECO:0000259" key="1">
    <source>
        <dbReference type="PROSITE" id="PS50801"/>
    </source>
</evidence>